<feature type="transmembrane region" description="Helical" evidence="7">
    <location>
        <begin position="410"/>
        <end position="427"/>
    </location>
</feature>
<keyword evidence="4 7" id="KW-0812">Transmembrane</keyword>
<evidence type="ECO:0000313" key="9">
    <source>
        <dbReference type="EMBL" id="SEK23655.1"/>
    </source>
</evidence>
<evidence type="ECO:0000256" key="4">
    <source>
        <dbReference type="ARBA" id="ARBA00022692"/>
    </source>
</evidence>
<keyword evidence="5 7" id="KW-1133">Transmembrane helix</keyword>
<keyword evidence="3" id="KW-1003">Cell membrane</keyword>
<feature type="transmembrane region" description="Helical" evidence="7">
    <location>
        <begin position="176"/>
        <end position="196"/>
    </location>
</feature>
<dbReference type="Pfam" id="PF07690">
    <property type="entry name" value="MFS_1"/>
    <property type="match status" value="1"/>
</dbReference>
<feature type="transmembrane region" description="Helical" evidence="7">
    <location>
        <begin position="146"/>
        <end position="170"/>
    </location>
</feature>
<keyword evidence="2" id="KW-0813">Transport</keyword>
<evidence type="ECO:0000256" key="6">
    <source>
        <dbReference type="ARBA" id="ARBA00023136"/>
    </source>
</evidence>
<dbReference type="NCBIfam" id="TIGR00711">
    <property type="entry name" value="efflux_EmrB"/>
    <property type="match status" value="1"/>
</dbReference>
<feature type="transmembrane region" description="Helical" evidence="7">
    <location>
        <begin position="114"/>
        <end position="134"/>
    </location>
</feature>
<feature type="transmembrane region" description="Helical" evidence="7">
    <location>
        <begin position="310"/>
        <end position="330"/>
    </location>
</feature>
<reference evidence="10" key="1">
    <citation type="submission" date="2016-10" db="EMBL/GenBank/DDBJ databases">
        <authorList>
            <person name="Varghese N."/>
            <person name="Submissions S."/>
        </authorList>
    </citation>
    <scope>NUCLEOTIDE SEQUENCE [LARGE SCALE GENOMIC DNA]</scope>
    <source>
        <strain evidence="10">LMG 26416</strain>
    </source>
</reference>
<accession>A0A1H7FK13</accession>
<sequence length="466" mass="49638">MDRDNRPTRPRTAAALDPSVWKISAVAVLGSLLAQLDATIVNVSLSSLAQDLHSTLPVIQWVTSGYLLALTFVLPLNGWLVDRIGGKALYLWCFSVFTISSALCGLAWSANSLIGFRILQGVSGGLLAPMAQMMMKRAAGDQFTRIAGYAAFPILLGPLLGPVIAGAILHYTSWRWLFLVNLPVGLLALVLALRFLPDDREERKQRELDWLGLLLLSPGLALVLFGAERIGRHTGLVAMAAGFVLLVGFLRVEKRKAEHALIDLGQFRSRTFAVASVAQFLSNGVMFAGQMLIPLFLIEACGQSPAMMGWLLAPLGLGMMLTFPSLGLLTGRFGARAVATGGAALALCATLALAWLAGRGLDLFVLVPALFVRGMGQGAVGLPAISVAYASIERRDLPMATTTLNIVQRLGGPTLTTLCALFLAWMLETHGGSGEPHAWVFAFLLLAALHALTVLAAAGLPRRARG</sequence>
<feature type="transmembrane region" description="Helical" evidence="7">
    <location>
        <begin position="58"/>
        <end position="76"/>
    </location>
</feature>
<feature type="transmembrane region" description="Helical" evidence="7">
    <location>
        <begin position="233"/>
        <end position="252"/>
    </location>
</feature>
<evidence type="ECO:0000259" key="8">
    <source>
        <dbReference type="PROSITE" id="PS50850"/>
    </source>
</evidence>
<feature type="transmembrane region" description="Helical" evidence="7">
    <location>
        <begin position="439"/>
        <end position="460"/>
    </location>
</feature>
<evidence type="ECO:0000256" key="5">
    <source>
        <dbReference type="ARBA" id="ARBA00022989"/>
    </source>
</evidence>
<name>A0A1H7FK13_9BURK</name>
<feature type="transmembrane region" description="Helical" evidence="7">
    <location>
        <begin position="88"/>
        <end position="108"/>
    </location>
</feature>
<feature type="transmembrane region" description="Helical" evidence="7">
    <location>
        <begin position="363"/>
        <end position="389"/>
    </location>
</feature>
<dbReference type="RefSeq" id="WP_090552574.1">
    <property type="nucleotide sequence ID" value="NZ_FNSR01000003.1"/>
</dbReference>
<evidence type="ECO:0000313" key="10">
    <source>
        <dbReference type="Proteomes" id="UP000199120"/>
    </source>
</evidence>
<dbReference type="Gene3D" id="1.20.1720.10">
    <property type="entry name" value="Multidrug resistance protein D"/>
    <property type="match status" value="1"/>
</dbReference>
<dbReference type="GO" id="GO:0022857">
    <property type="term" value="F:transmembrane transporter activity"/>
    <property type="evidence" value="ECO:0007669"/>
    <property type="project" value="InterPro"/>
</dbReference>
<dbReference type="Gene3D" id="1.20.1250.20">
    <property type="entry name" value="MFS general substrate transporter like domains"/>
    <property type="match status" value="1"/>
</dbReference>
<proteinExistence type="predicted"/>
<feature type="transmembrane region" description="Helical" evidence="7">
    <location>
        <begin position="20"/>
        <end position="38"/>
    </location>
</feature>
<evidence type="ECO:0000256" key="1">
    <source>
        <dbReference type="ARBA" id="ARBA00004651"/>
    </source>
</evidence>
<dbReference type="PANTHER" id="PTHR42718">
    <property type="entry name" value="MAJOR FACILITATOR SUPERFAMILY MULTIDRUG TRANSPORTER MFSC"/>
    <property type="match status" value="1"/>
</dbReference>
<organism evidence="9 10">
    <name type="scientific">Paraburkholderia caballeronis</name>
    <dbReference type="NCBI Taxonomy" id="416943"/>
    <lineage>
        <taxon>Bacteria</taxon>
        <taxon>Pseudomonadati</taxon>
        <taxon>Pseudomonadota</taxon>
        <taxon>Betaproteobacteria</taxon>
        <taxon>Burkholderiales</taxon>
        <taxon>Burkholderiaceae</taxon>
        <taxon>Paraburkholderia</taxon>
    </lineage>
</organism>
<evidence type="ECO:0000256" key="7">
    <source>
        <dbReference type="SAM" id="Phobius"/>
    </source>
</evidence>
<dbReference type="SUPFAM" id="SSF103473">
    <property type="entry name" value="MFS general substrate transporter"/>
    <property type="match status" value="1"/>
</dbReference>
<dbReference type="InterPro" id="IPR011701">
    <property type="entry name" value="MFS"/>
</dbReference>
<protein>
    <submittedName>
        <fullName evidence="9">Drug resistance transporter, EmrB/QacA subfamily</fullName>
    </submittedName>
</protein>
<dbReference type="GO" id="GO:0005886">
    <property type="term" value="C:plasma membrane"/>
    <property type="evidence" value="ECO:0007669"/>
    <property type="project" value="UniProtKB-SubCell"/>
</dbReference>
<dbReference type="STRING" id="416943.SAMN05445871_5995"/>
<dbReference type="InterPro" id="IPR020846">
    <property type="entry name" value="MFS_dom"/>
</dbReference>
<dbReference type="InterPro" id="IPR004638">
    <property type="entry name" value="EmrB-like"/>
</dbReference>
<feature type="transmembrane region" description="Helical" evidence="7">
    <location>
        <begin position="272"/>
        <end position="298"/>
    </location>
</feature>
<dbReference type="PANTHER" id="PTHR42718:SF46">
    <property type="entry name" value="BLR6921 PROTEIN"/>
    <property type="match status" value="1"/>
</dbReference>
<feature type="transmembrane region" description="Helical" evidence="7">
    <location>
        <begin position="208"/>
        <end position="227"/>
    </location>
</feature>
<comment type="subcellular location">
    <subcellularLocation>
        <location evidence="1">Cell membrane</location>
        <topology evidence="1">Multi-pass membrane protein</topology>
    </subcellularLocation>
</comment>
<dbReference type="EMBL" id="FOAJ01000001">
    <property type="protein sequence ID" value="SEK23655.1"/>
    <property type="molecule type" value="Genomic_DNA"/>
</dbReference>
<evidence type="ECO:0000256" key="3">
    <source>
        <dbReference type="ARBA" id="ARBA00022475"/>
    </source>
</evidence>
<dbReference type="OrthoDB" id="9807274at2"/>
<dbReference type="InterPro" id="IPR036259">
    <property type="entry name" value="MFS_trans_sf"/>
</dbReference>
<feature type="domain" description="Major facilitator superfamily (MFS) profile" evidence="8">
    <location>
        <begin position="23"/>
        <end position="465"/>
    </location>
</feature>
<dbReference type="PROSITE" id="PS50850">
    <property type="entry name" value="MFS"/>
    <property type="match status" value="1"/>
</dbReference>
<dbReference type="Proteomes" id="UP000199120">
    <property type="component" value="Unassembled WGS sequence"/>
</dbReference>
<keyword evidence="10" id="KW-1185">Reference proteome</keyword>
<feature type="transmembrane region" description="Helical" evidence="7">
    <location>
        <begin position="337"/>
        <end position="357"/>
    </location>
</feature>
<keyword evidence="6 7" id="KW-0472">Membrane</keyword>
<gene>
    <name evidence="9" type="ORF">SAMN05192542_101268</name>
</gene>
<dbReference type="AlphaFoldDB" id="A0A1H7FK13"/>
<evidence type="ECO:0000256" key="2">
    <source>
        <dbReference type="ARBA" id="ARBA00022448"/>
    </source>
</evidence>